<dbReference type="PROSITE" id="PS50112">
    <property type="entry name" value="PAS"/>
    <property type="match status" value="1"/>
</dbReference>
<dbReference type="CDD" id="cd00082">
    <property type="entry name" value="HisKA"/>
    <property type="match status" value="1"/>
</dbReference>
<evidence type="ECO:0000256" key="6">
    <source>
        <dbReference type="ARBA" id="ARBA00022679"/>
    </source>
</evidence>
<keyword evidence="6" id="KW-0808">Transferase</keyword>
<dbReference type="EC" id="2.7.13.3" evidence="3"/>
<keyword evidence="15" id="KW-1185">Reference proteome</keyword>
<evidence type="ECO:0000256" key="11">
    <source>
        <dbReference type="ARBA" id="ARBA00023136"/>
    </source>
</evidence>
<keyword evidence="9" id="KW-0067">ATP-binding</keyword>
<dbReference type="InterPro" id="IPR000014">
    <property type="entry name" value="PAS"/>
</dbReference>
<dbReference type="Gene3D" id="3.30.565.10">
    <property type="entry name" value="Histidine kinase-like ATPase, C-terminal domain"/>
    <property type="match status" value="1"/>
</dbReference>
<organism evidence="14 15">
    <name type="scientific">Paracoccus limosus</name>
    <dbReference type="NCBI Taxonomy" id="913252"/>
    <lineage>
        <taxon>Bacteria</taxon>
        <taxon>Pseudomonadati</taxon>
        <taxon>Pseudomonadota</taxon>
        <taxon>Alphaproteobacteria</taxon>
        <taxon>Rhodobacterales</taxon>
        <taxon>Paracoccaceae</taxon>
        <taxon>Paracoccus</taxon>
    </lineage>
</organism>
<dbReference type="InterPro" id="IPR036890">
    <property type="entry name" value="HATPase_C_sf"/>
</dbReference>
<proteinExistence type="predicted"/>
<keyword evidence="7" id="KW-0547">Nucleotide-binding</keyword>
<dbReference type="Pfam" id="PF00512">
    <property type="entry name" value="HisKA"/>
    <property type="match status" value="1"/>
</dbReference>
<dbReference type="Pfam" id="PF08448">
    <property type="entry name" value="PAS_4"/>
    <property type="match status" value="1"/>
</dbReference>
<evidence type="ECO:0000256" key="7">
    <source>
        <dbReference type="ARBA" id="ARBA00022741"/>
    </source>
</evidence>
<dbReference type="Proteomes" id="UP000442533">
    <property type="component" value="Unassembled WGS sequence"/>
</dbReference>
<evidence type="ECO:0000256" key="9">
    <source>
        <dbReference type="ARBA" id="ARBA00022840"/>
    </source>
</evidence>
<dbReference type="InterPro" id="IPR013656">
    <property type="entry name" value="PAS_4"/>
</dbReference>
<dbReference type="RefSeq" id="WP_155063507.1">
    <property type="nucleotide sequence ID" value="NZ_WMIF01000004.1"/>
</dbReference>
<comment type="catalytic activity">
    <reaction evidence="1">
        <text>ATP + protein L-histidine = ADP + protein N-phospho-L-histidine.</text>
        <dbReference type="EC" id="2.7.13.3"/>
    </reaction>
</comment>
<keyword evidence="11" id="KW-0472">Membrane</keyword>
<keyword evidence="8" id="KW-0418">Kinase</keyword>
<dbReference type="InterPro" id="IPR036097">
    <property type="entry name" value="HisK_dim/P_sf"/>
</dbReference>
<evidence type="ECO:0000256" key="8">
    <source>
        <dbReference type="ARBA" id="ARBA00022777"/>
    </source>
</evidence>
<evidence type="ECO:0000256" key="3">
    <source>
        <dbReference type="ARBA" id="ARBA00012438"/>
    </source>
</evidence>
<dbReference type="GO" id="GO:0000155">
    <property type="term" value="F:phosphorelay sensor kinase activity"/>
    <property type="evidence" value="ECO:0007669"/>
    <property type="project" value="InterPro"/>
</dbReference>
<evidence type="ECO:0000256" key="1">
    <source>
        <dbReference type="ARBA" id="ARBA00000085"/>
    </source>
</evidence>
<dbReference type="PRINTS" id="PR00344">
    <property type="entry name" value="BCTRLSENSOR"/>
</dbReference>
<dbReference type="OrthoDB" id="9813151at2"/>
<dbReference type="InterPro" id="IPR050351">
    <property type="entry name" value="BphY/WalK/GraS-like"/>
</dbReference>
<dbReference type="GO" id="GO:0016036">
    <property type="term" value="P:cellular response to phosphate starvation"/>
    <property type="evidence" value="ECO:0007669"/>
    <property type="project" value="TreeGrafter"/>
</dbReference>
<protein>
    <recommendedName>
        <fullName evidence="3">histidine kinase</fullName>
        <ecNumber evidence="3">2.7.13.3</ecNumber>
    </recommendedName>
</protein>
<dbReference type="GO" id="GO:0004721">
    <property type="term" value="F:phosphoprotein phosphatase activity"/>
    <property type="evidence" value="ECO:0007669"/>
    <property type="project" value="TreeGrafter"/>
</dbReference>
<comment type="subcellular location">
    <subcellularLocation>
        <location evidence="2">Cell membrane</location>
    </subcellularLocation>
</comment>
<feature type="domain" description="Histidine kinase" evidence="12">
    <location>
        <begin position="122"/>
        <end position="347"/>
    </location>
</feature>
<dbReference type="InterPro" id="IPR003594">
    <property type="entry name" value="HATPase_dom"/>
</dbReference>
<evidence type="ECO:0000256" key="5">
    <source>
        <dbReference type="ARBA" id="ARBA00022553"/>
    </source>
</evidence>
<reference evidence="14 15" key="1">
    <citation type="submission" date="2019-11" db="EMBL/GenBank/DDBJ databases">
        <authorList>
            <person name="Dong K."/>
        </authorList>
    </citation>
    <scope>NUCLEOTIDE SEQUENCE [LARGE SCALE GENOMIC DNA]</scope>
    <source>
        <strain evidence="14 15">JCM 17370</strain>
    </source>
</reference>
<dbReference type="SMART" id="SM00388">
    <property type="entry name" value="HisKA"/>
    <property type="match status" value="1"/>
</dbReference>
<evidence type="ECO:0000256" key="10">
    <source>
        <dbReference type="ARBA" id="ARBA00023012"/>
    </source>
</evidence>
<dbReference type="FunFam" id="1.10.287.130:FF:000008">
    <property type="entry name" value="Two-component sensor histidine kinase"/>
    <property type="match status" value="1"/>
</dbReference>
<dbReference type="AlphaFoldDB" id="A0A844H1S0"/>
<dbReference type="SUPFAM" id="SSF55785">
    <property type="entry name" value="PYP-like sensor domain (PAS domain)"/>
    <property type="match status" value="1"/>
</dbReference>
<evidence type="ECO:0000313" key="15">
    <source>
        <dbReference type="Proteomes" id="UP000442533"/>
    </source>
</evidence>
<feature type="domain" description="PAS" evidence="13">
    <location>
        <begin position="2"/>
        <end position="38"/>
    </location>
</feature>
<dbReference type="GO" id="GO:0005524">
    <property type="term" value="F:ATP binding"/>
    <property type="evidence" value="ECO:0007669"/>
    <property type="project" value="UniProtKB-KW"/>
</dbReference>
<dbReference type="PANTHER" id="PTHR45453:SF1">
    <property type="entry name" value="PHOSPHATE REGULON SENSOR PROTEIN PHOR"/>
    <property type="match status" value="1"/>
</dbReference>
<dbReference type="Pfam" id="PF02518">
    <property type="entry name" value="HATPase_c"/>
    <property type="match status" value="1"/>
</dbReference>
<dbReference type="InterPro" id="IPR005467">
    <property type="entry name" value="His_kinase_dom"/>
</dbReference>
<dbReference type="InterPro" id="IPR035965">
    <property type="entry name" value="PAS-like_dom_sf"/>
</dbReference>
<keyword evidence="10" id="KW-0902">Two-component regulatory system</keyword>
<dbReference type="FunFam" id="3.30.565.10:FF:000006">
    <property type="entry name" value="Sensor histidine kinase WalK"/>
    <property type="match status" value="1"/>
</dbReference>
<accession>A0A844H1S0</accession>
<dbReference type="SUPFAM" id="SSF47384">
    <property type="entry name" value="Homodimeric domain of signal transducing histidine kinase"/>
    <property type="match status" value="1"/>
</dbReference>
<keyword evidence="4" id="KW-1003">Cell membrane</keyword>
<dbReference type="Gene3D" id="3.30.450.20">
    <property type="entry name" value="PAS domain"/>
    <property type="match status" value="1"/>
</dbReference>
<gene>
    <name evidence="14" type="ORF">GL279_05060</name>
</gene>
<evidence type="ECO:0000256" key="4">
    <source>
        <dbReference type="ARBA" id="ARBA00022475"/>
    </source>
</evidence>
<dbReference type="SUPFAM" id="SSF55874">
    <property type="entry name" value="ATPase domain of HSP90 chaperone/DNA topoisomerase II/histidine kinase"/>
    <property type="match status" value="1"/>
</dbReference>
<keyword evidence="5" id="KW-0597">Phosphoprotein</keyword>
<dbReference type="PROSITE" id="PS50109">
    <property type="entry name" value="HIS_KIN"/>
    <property type="match status" value="1"/>
</dbReference>
<evidence type="ECO:0000259" key="13">
    <source>
        <dbReference type="PROSITE" id="PS50112"/>
    </source>
</evidence>
<dbReference type="Gene3D" id="1.10.287.130">
    <property type="match status" value="1"/>
</dbReference>
<evidence type="ECO:0000259" key="12">
    <source>
        <dbReference type="PROSITE" id="PS50109"/>
    </source>
</evidence>
<sequence length="350" mass="37973">MTTEQLRELLRAVPVATLVVDAQSRVFGANDAAEALLGPIPSPRPFVTVLRQPEVNAALDAVLAGADRVRLNVALAGQGGQVFCAVTVSPLTMTGRRGAVIAIEDRTRDEETEQMRRDFVANVSHELRTPLTALIGFIETLRGPARNDAGARDRFLDIMEREAGRMNRLIGDLLSLSRVEQDERRRPLESVDLAALLRSAVTTQLASAGAAGVTITAQGIEGQVMLPGDADQLMQVFHNLIENAVKYGGSGGGVTLSLNRVEHEPVLRGPAWSVTVADQGEGIDERHLPRLTERFYRVDTHRSREKGGTGLGLAIVKHIVSRHRGRLRIESEKGQGSRFVVTLPESVGRL</sequence>
<evidence type="ECO:0000256" key="2">
    <source>
        <dbReference type="ARBA" id="ARBA00004236"/>
    </source>
</evidence>
<evidence type="ECO:0000313" key="14">
    <source>
        <dbReference type="EMBL" id="MTH33965.1"/>
    </source>
</evidence>
<dbReference type="InterPro" id="IPR004358">
    <property type="entry name" value="Sig_transdc_His_kin-like_C"/>
</dbReference>
<name>A0A844H1S0_9RHOB</name>
<dbReference type="GO" id="GO:0005886">
    <property type="term" value="C:plasma membrane"/>
    <property type="evidence" value="ECO:0007669"/>
    <property type="project" value="UniProtKB-SubCell"/>
</dbReference>
<dbReference type="EMBL" id="WMIF01000004">
    <property type="protein sequence ID" value="MTH33965.1"/>
    <property type="molecule type" value="Genomic_DNA"/>
</dbReference>
<comment type="caution">
    <text evidence="14">The sequence shown here is derived from an EMBL/GenBank/DDBJ whole genome shotgun (WGS) entry which is preliminary data.</text>
</comment>
<dbReference type="PANTHER" id="PTHR45453">
    <property type="entry name" value="PHOSPHATE REGULON SENSOR PROTEIN PHOR"/>
    <property type="match status" value="1"/>
</dbReference>
<dbReference type="SMART" id="SM00387">
    <property type="entry name" value="HATPase_c"/>
    <property type="match status" value="1"/>
</dbReference>
<dbReference type="InterPro" id="IPR003661">
    <property type="entry name" value="HisK_dim/P_dom"/>
</dbReference>